<dbReference type="GO" id="GO:0008658">
    <property type="term" value="F:penicillin binding"/>
    <property type="evidence" value="ECO:0007669"/>
    <property type="project" value="InterPro"/>
</dbReference>
<feature type="active site" description="Acyl-ester intermediate" evidence="7">
    <location>
        <position position="75"/>
    </location>
</feature>
<dbReference type="AlphaFoldDB" id="A0A1J0EEB1"/>
<dbReference type="EC" id="3.5.2.6" evidence="3 8"/>
<evidence type="ECO:0000313" key="11">
    <source>
        <dbReference type="EMBL" id="APC14240.1"/>
    </source>
</evidence>
<feature type="chain" id="PRO_5009610744" description="Beta-lactamase" evidence="9">
    <location>
        <begin position="23"/>
        <end position="269"/>
    </location>
</feature>
<evidence type="ECO:0000256" key="1">
    <source>
        <dbReference type="ARBA" id="ARBA00001526"/>
    </source>
</evidence>
<dbReference type="InterPro" id="IPR012338">
    <property type="entry name" value="Beta-lactam/transpept-like"/>
</dbReference>
<dbReference type="PROSITE" id="PS00337">
    <property type="entry name" value="BETA_LACTAMASE_D"/>
    <property type="match status" value="1"/>
</dbReference>
<feature type="domain" description="Penicillin-binding protein transpeptidase" evidence="10">
    <location>
        <begin position="45"/>
        <end position="261"/>
    </location>
</feature>
<comment type="catalytic activity">
    <reaction evidence="1 8">
        <text>a beta-lactam + H2O = a substituted beta-amino acid</text>
        <dbReference type="Rhea" id="RHEA:20401"/>
        <dbReference type="ChEBI" id="CHEBI:15377"/>
        <dbReference type="ChEBI" id="CHEBI:35627"/>
        <dbReference type="ChEBI" id="CHEBI:140347"/>
        <dbReference type="EC" id="3.5.2.6"/>
    </reaction>
</comment>
<evidence type="ECO:0000256" key="7">
    <source>
        <dbReference type="PIRSR" id="PIRSR602137-50"/>
    </source>
</evidence>
<name>A0A1J0EEB1_9PSED</name>
<gene>
    <name evidence="11" type="ORF">BLL42_00215</name>
</gene>
<dbReference type="GO" id="GO:0017001">
    <property type="term" value="P:antibiotic catabolic process"/>
    <property type="evidence" value="ECO:0007669"/>
    <property type="project" value="InterPro"/>
</dbReference>
<dbReference type="InterPro" id="IPR002137">
    <property type="entry name" value="Beta-lactam_class-D_AS"/>
</dbReference>
<evidence type="ECO:0000256" key="3">
    <source>
        <dbReference type="ARBA" id="ARBA00012865"/>
    </source>
</evidence>
<evidence type="ECO:0000256" key="4">
    <source>
        <dbReference type="ARBA" id="ARBA00022729"/>
    </source>
</evidence>
<proteinExistence type="inferred from homology"/>
<sequence length="269" mass="30253">MIGRRISWLAVCFAFCSGAALAQARAPVVEMMGWGQIFEAFNTNGTIVVTDERGGESKTFVYNKERSGQRFTPASTFKIPHTLFALDSKAVVDEFQVFKWDGEINEIPTHNQDQTLRSAMRYSALWVYRGFAKQIGERKAGEYLNNINYGNQSTSVKARDYWVNGGLEVSAVEQVEFLRKLYRNELPFKREHQLLTKDIMVVGAGHEWVMRAKTGLGKQVGWWVGWVELPTGPVFFALNIDTPGRMADAHKREAIGREVLKTVGALPAA</sequence>
<evidence type="ECO:0000313" key="12">
    <source>
        <dbReference type="Proteomes" id="UP000182567"/>
    </source>
</evidence>
<evidence type="ECO:0000256" key="8">
    <source>
        <dbReference type="RuleBase" id="RU361140"/>
    </source>
</evidence>
<evidence type="ECO:0000256" key="9">
    <source>
        <dbReference type="SAM" id="SignalP"/>
    </source>
</evidence>
<dbReference type="GO" id="GO:0008800">
    <property type="term" value="F:beta-lactamase activity"/>
    <property type="evidence" value="ECO:0007669"/>
    <property type="project" value="UniProtKB-UniRule"/>
</dbReference>
<comment type="similarity">
    <text evidence="2 8">Belongs to the class-D beta-lactamase family.</text>
</comment>
<dbReference type="NCBIfam" id="NF012161">
    <property type="entry name" value="bla_class_D_main"/>
    <property type="match status" value="1"/>
</dbReference>
<organism evidence="11 12">
    <name type="scientific">Pseudomonas frederiksbergensis</name>
    <dbReference type="NCBI Taxonomy" id="104087"/>
    <lineage>
        <taxon>Bacteria</taxon>
        <taxon>Pseudomonadati</taxon>
        <taxon>Pseudomonadota</taxon>
        <taxon>Gammaproteobacteria</taxon>
        <taxon>Pseudomonadales</taxon>
        <taxon>Pseudomonadaceae</taxon>
        <taxon>Pseudomonas</taxon>
    </lineage>
</organism>
<keyword evidence="6 8" id="KW-0046">Antibiotic resistance</keyword>
<dbReference type="GO" id="GO:0046677">
    <property type="term" value="P:response to antibiotic"/>
    <property type="evidence" value="ECO:0007669"/>
    <property type="project" value="UniProtKB-UniRule"/>
</dbReference>
<dbReference type="Proteomes" id="UP000182567">
    <property type="component" value="Chromosome"/>
</dbReference>
<keyword evidence="4 9" id="KW-0732">Signal</keyword>
<accession>A0A1J0EEB1</accession>
<evidence type="ECO:0000259" key="10">
    <source>
        <dbReference type="Pfam" id="PF00905"/>
    </source>
</evidence>
<feature type="signal peptide" evidence="9">
    <location>
        <begin position="1"/>
        <end position="22"/>
    </location>
</feature>
<dbReference type="Pfam" id="PF00905">
    <property type="entry name" value="Transpeptidase"/>
    <property type="match status" value="1"/>
</dbReference>
<keyword evidence="5 8" id="KW-0378">Hydrolase</keyword>
<dbReference type="Gene3D" id="3.40.710.10">
    <property type="entry name" value="DD-peptidase/beta-lactamase superfamily"/>
    <property type="match status" value="1"/>
</dbReference>
<dbReference type="InterPro" id="IPR001460">
    <property type="entry name" value="PCN-bd_Tpept"/>
</dbReference>
<dbReference type="SUPFAM" id="SSF56601">
    <property type="entry name" value="beta-lactamase/transpeptidase-like"/>
    <property type="match status" value="1"/>
</dbReference>
<evidence type="ECO:0000256" key="6">
    <source>
        <dbReference type="ARBA" id="ARBA00023251"/>
    </source>
</evidence>
<dbReference type="GeneID" id="46906622"/>
<evidence type="ECO:0000256" key="2">
    <source>
        <dbReference type="ARBA" id="ARBA00007898"/>
    </source>
</evidence>
<reference evidence="12" key="1">
    <citation type="submission" date="2016-10" db="EMBL/GenBank/DDBJ databases">
        <title>Pseudomonas frederiksbergensis ERGS4:02 complete genome.</title>
        <authorList>
            <person name="Kumar R."/>
            <person name="Acharya V."/>
            <person name="Singh D."/>
        </authorList>
    </citation>
    <scope>NUCLEOTIDE SEQUENCE [LARGE SCALE GENOMIC DNA]</scope>
    <source>
        <strain evidence="12">ERGS4:02</strain>
    </source>
</reference>
<feature type="modified residue" description="N6-carboxylysine" evidence="7">
    <location>
        <position position="78"/>
    </location>
</feature>
<protein>
    <recommendedName>
        <fullName evidence="3 8">Beta-lactamase</fullName>
        <ecNumber evidence="3 8">3.5.2.6</ecNumber>
    </recommendedName>
</protein>
<evidence type="ECO:0000256" key="5">
    <source>
        <dbReference type="ARBA" id="ARBA00022801"/>
    </source>
</evidence>
<dbReference type="RefSeq" id="WP_071550165.1">
    <property type="nucleotide sequence ID" value="NZ_CP017886.1"/>
</dbReference>
<dbReference type="EMBL" id="CP017886">
    <property type="protein sequence ID" value="APC14240.1"/>
    <property type="molecule type" value="Genomic_DNA"/>
</dbReference>